<gene>
    <name evidence="1" type="ORF">ABVK25_008979</name>
</gene>
<proteinExistence type="predicted"/>
<evidence type="ECO:0000313" key="1">
    <source>
        <dbReference type="EMBL" id="KAL2050741.1"/>
    </source>
</evidence>
<organism evidence="1 2">
    <name type="scientific">Lepraria finkii</name>
    <dbReference type="NCBI Taxonomy" id="1340010"/>
    <lineage>
        <taxon>Eukaryota</taxon>
        <taxon>Fungi</taxon>
        <taxon>Dikarya</taxon>
        <taxon>Ascomycota</taxon>
        <taxon>Pezizomycotina</taxon>
        <taxon>Lecanoromycetes</taxon>
        <taxon>OSLEUM clade</taxon>
        <taxon>Lecanoromycetidae</taxon>
        <taxon>Lecanorales</taxon>
        <taxon>Lecanorineae</taxon>
        <taxon>Stereocaulaceae</taxon>
        <taxon>Lepraria</taxon>
    </lineage>
</organism>
<dbReference type="EMBL" id="JBHFEH010000043">
    <property type="protein sequence ID" value="KAL2050741.1"/>
    <property type="molecule type" value="Genomic_DNA"/>
</dbReference>
<name>A0ABR4AYK9_9LECA</name>
<dbReference type="Proteomes" id="UP001590951">
    <property type="component" value="Unassembled WGS sequence"/>
</dbReference>
<reference evidence="1 2" key="1">
    <citation type="submission" date="2024-09" db="EMBL/GenBank/DDBJ databases">
        <title>Rethinking Asexuality: The Enigmatic Case of Functional Sexual Genes in Lepraria (Stereocaulaceae).</title>
        <authorList>
            <person name="Doellman M."/>
            <person name="Sun Y."/>
            <person name="Barcenas-Pena A."/>
            <person name="Lumbsch H.T."/>
            <person name="Grewe F."/>
        </authorList>
    </citation>
    <scope>NUCLEOTIDE SEQUENCE [LARGE SCALE GENOMIC DNA]</scope>
    <source>
        <strain evidence="1 2">Grewe 0041</strain>
    </source>
</reference>
<keyword evidence="2" id="KW-1185">Reference proteome</keyword>
<evidence type="ECO:0000313" key="2">
    <source>
        <dbReference type="Proteomes" id="UP001590951"/>
    </source>
</evidence>
<comment type="caution">
    <text evidence="1">The sequence shown here is derived from an EMBL/GenBank/DDBJ whole genome shotgun (WGS) entry which is preliminary data.</text>
</comment>
<sequence length="185" mass="20814">MPAKEREKTELPSVIADQRSLIEDLARSNQRYIRNHETLKLAIEADPAGQKEESKDLDLGSISISKPDITPDADEATDAINITMAVQETASQGILGQRSASSDAEHAERDALVFYVKNYLDFLNNLLNEVDETKYENRDSSRDAMRFDICRTYEEQMQRLEGTLDLTARSNAKKKLAPLAPVLKE</sequence>
<accession>A0ABR4AYK9</accession>
<protein>
    <submittedName>
        <fullName evidence="1">Uncharacterized protein</fullName>
    </submittedName>
</protein>